<feature type="region of interest" description="Disordered" evidence="1">
    <location>
        <begin position="993"/>
        <end position="1057"/>
    </location>
</feature>
<organism evidence="3 4">
    <name type="scientific">Cercopithifilaria johnstoni</name>
    <dbReference type="NCBI Taxonomy" id="2874296"/>
    <lineage>
        <taxon>Eukaryota</taxon>
        <taxon>Metazoa</taxon>
        <taxon>Ecdysozoa</taxon>
        <taxon>Nematoda</taxon>
        <taxon>Chromadorea</taxon>
        <taxon>Rhabditida</taxon>
        <taxon>Spirurina</taxon>
        <taxon>Spiruromorpha</taxon>
        <taxon>Filarioidea</taxon>
        <taxon>Onchocercidae</taxon>
        <taxon>Cercopithifilaria</taxon>
    </lineage>
</organism>
<feature type="region of interest" description="Disordered" evidence="1">
    <location>
        <begin position="677"/>
        <end position="713"/>
    </location>
</feature>
<evidence type="ECO:0000313" key="4">
    <source>
        <dbReference type="Proteomes" id="UP000746747"/>
    </source>
</evidence>
<accession>A0A8J2Q0F6</accession>
<feature type="compositionally biased region" description="Basic and acidic residues" evidence="1">
    <location>
        <begin position="1048"/>
        <end position="1057"/>
    </location>
</feature>
<dbReference type="Proteomes" id="UP000746747">
    <property type="component" value="Unassembled WGS sequence"/>
</dbReference>
<feature type="signal peptide" evidence="2">
    <location>
        <begin position="1"/>
        <end position="23"/>
    </location>
</feature>
<reference evidence="3" key="1">
    <citation type="submission" date="2021-09" db="EMBL/GenBank/DDBJ databases">
        <authorList>
            <consortium name="Pathogen Informatics"/>
        </authorList>
    </citation>
    <scope>NUCLEOTIDE SEQUENCE</scope>
</reference>
<sequence>MTPIQMICYITFLIILLIREAHTDLITIGYSRQYANDQPLRKFVDQFGLSFKKDETQIFWTHKMEKWKDFLESHIEYAEVIPWLQEQTIINICKMCDGMNLAEFALLYDIVNTTNNGLIIIDSDSKSSDQINTLMRTSTKRNLSTHSTGKVSPIIYSSNSIVSNNWLHKLERTCYATIPSVPNHLRRRNTLYSFMPQIFASATEHKYHNRFYHSTQQTRAVHKAHQDSRSYHVLSKYRKKHHIYTKKYKLLKLHREQAKRKIRKQASDILKVPIGRRKLLCKYRKSCYNTSIIPDTWNIYNILPRFMDPREQKNFSEKEIITDIYTRNANEEKEEISEAELKLLCRYRKSCYEEMGAKIEKSALKVQSGPIFSRVITILPETKQKSTKEIARMALAKVEEKERTAALQPIPMKVIIDRDLNQIEEKMKKRLACKYRKSCYDSGVPPEIDVPFNNLFQKIYHFLRRRNQQAGVQEIIHKEFKDFNDNEKRVYCKYRKSCYNTAQKPVVNRSQIFKYTDTVKKYEELIPLKTRCKYRKSCYDTGILLDLKKKVAEETQPVVPVQIVTSLYHLKAFCKYRKSCYKQKAEEQQNLSVGLLNEAKTLEKDESEAIKSFQKEAILKSEKTEESNVSKKMGSEFEMKPMKETGSKKIIKKSKIFVPELEEKKMVAAIENEKFEETVHKSKKKKPKDPVEETPIEPPKKDQKIASSTIVKRSTTEKRALEYIGSKKERVKAEKIQVDKKITKEKKILVKKEFEKEPLPTAAEESLPVKELQSIFLQAENITSLKQVNIYDKSLSPLASKLLCKYRKSCYENGKLPPIETEKTILHDFQEKEDHRSLEIRCKYRKSCYETNKLPENLHENFKMRDLTKKEYMTEKHTPEEHIPLALRCKYRKSCYETGELPPIETNRFGFSTNQIFNEYKDTQSTEELSKEQLKLRCKYRKSCYESGILPPYLNHTVYVVTTSIKQHENPQLKCKYRRSCYESMELDIKLDKDRKKEEHKKVQEGTVKEPHQTESIIKHKEKKQKEEAQEEIMDEEGKRIRKKKNKESKSEAKEQEYMQIEPLDSQSRQTATTLRPLNSAQKLKCKYRLKCYDGVPLHQVAEEKRIEKQRHLSIKDFRRANGAICSIYYISCRKQAGLPIFERAPIGPNGRRLCRKKKKEETSS</sequence>
<evidence type="ECO:0000256" key="2">
    <source>
        <dbReference type="SAM" id="SignalP"/>
    </source>
</evidence>
<feature type="compositionally biased region" description="Basic and acidic residues" evidence="1">
    <location>
        <begin position="993"/>
        <end position="1028"/>
    </location>
</feature>
<dbReference type="OrthoDB" id="5841829at2759"/>
<evidence type="ECO:0000313" key="3">
    <source>
        <dbReference type="EMBL" id="CAG9530612.1"/>
    </source>
</evidence>
<name>A0A8J2Q0F6_9BILA</name>
<feature type="chain" id="PRO_5035259341" evidence="2">
    <location>
        <begin position="24"/>
        <end position="1165"/>
    </location>
</feature>
<proteinExistence type="predicted"/>
<gene>
    <name evidence="3" type="ORF">CJOHNSTONI_LOCUS1093</name>
</gene>
<dbReference type="EMBL" id="CAKAEH010000322">
    <property type="protein sequence ID" value="CAG9530612.1"/>
    <property type="molecule type" value="Genomic_DNA"/>
</dbReference>
<keyword evidence="4" id="KW-1185">Reference proteome</keyword>
<evidence type="ECO:0000256" key="1">
    <source>
        <dbReference type="SAM" id="MobiDB-lite"/>
    </source>
</evidence>
<keyword evidence="2" id="KW-0732">Signal</keyword>
<dbReference type="AlphaFoldDB" id="A0A8J2Q0F6"/>
<comment type="caution">
    <text evidence="3">The sequence shown here is derived from an EMBL/GenBank/DDBJ whole genome shotgun (WGS) entry which is preliminary data.</text>
</comment>
<protein>
    <submittedName>
        <fullName evidence="3">Uncharacterized protein</fullName>
    </submittedName>
</protein>